<organism evidence="1 2">
    <name type="scientific">Dermacentor silvarum</name>
    <name type="common">Tick</name>
    <dbReference type="NCBI Taxonomy" id="543639"/>
    <lineage>
        <taxon>Eukaryota</taxon>
        <taxon>Metazoa</taxon>
        <taxon>Ecdysozoa</taxon>
        <taxon>Arthropoda</taxon>
        <taxon>Chelicerata</taxon>
        <taxon>Arachnida</taxon>
        <taxon>Acari</taxon>
        <taxon>Parasitiformes</taxon>
        <taxon>Ixodida</taxon>
        <taxon>Ixodoidea</taxon>
        <taxon>Ixodidae</taxon>
        <taxon>Rhipicephalinae</taxon>
        <taxon>Dermacentor</taxon>
    </lineage>
</organism>
<comment type="caution">
    <text evidence="1">The sequence shown here is derived from an EMBL/GenBank/DDBJ whole genome shotgun (WGS) entry which is preliminary data.</text>
</comment>
<dbReference type="Proteomes" id="UP000821865">
    <property type="component" value="Chromosome 4"/>
</dbReference>
<protein>
    <submittedName>
        <fullName evidence="1">Uncharacterized protein</fullName>
    </submittedName>
</protein>
<reference evidence="1" key="1">
    <citation type="submission" date="2020-05" db="EMBL/GenBank/DDBJ databases">
        <title>Large-scale comparative analyses of tick genomes elucidate their genetic diversity and vector capacities.</title>
        <authorList>
            <person name="Jia N."/>
            <person name="Wang J."/>
            <person name="Shi W."/>
            <person name="Du L."/>
            <person name="Sun Y."/>
            <person name="Zhan W."/>
            <person name="Jiang J."/>
            <person name="Wang Q."/>
            <person name="Zhang B."/>
            <person name="Ji P."/>
            <person name="Sakyi L.B."/>
            <person name="Cui X."/>
            <person name="Yuan T."/>
            <person name="Jiang B."/>
            <person name="Yang W."/>
            <person name="Lam T.T.-Y."/>
            <person name="Chang Q."/>
            <person name="Ding S."/>
            <person name="Wang X."/>
            <person name="Zhu J."/>
            <person name="Ruan X."/>
            <person name="Zhao L."/>
            <person name="Wei J."/>
            <person name="Que T."/>
            <person name="Du C."/>
            <person name="Cheng J."/>
            <person name="Dai P."/>
            <person name="Han X."/>
            <person name="Huang E."/>
            <person name="Gao Y."/>
            <person name="Liu J."/>
            <person name="Shao H."/>
            <person name="Ye R."/>
            <person name="Li L."/>
            <person name="Wei W."/>
            <person name="Wang X."/>
            <person name="Wang C."/>
            <person name="Yang T."/>
            <person name="Huo Q."/>
            <person name="Li W."/>
            <person name="Guo W."/>
            <person name="Chen H."/>
            <person name="Zhou L."/>
            <person name="Ni X."/>
            <person name="Tian J."/>
            <person name="Zhou Y."/>
            <person name="Sheng Y."/>
            <person name="Liu T."/>
            <person name="Pan Y."/>
            <person name="Xia L."/>
            <person name="Li J."/>
            <person name="Zhao F."/>
            <person name="Cao W."/>
        </authorList>
    </citation>
    <scope>NUCLEOTIDE SEQUENCE</scope>
    <source>
        <strain evidence="1">Dsil-2018</strain>
    </source>
</reference>
<proteinExistence type="predicted"/>
<evidence type="ECO:0000313" key="2">
    <source>
        <dbReference type="Proteomes" id="UP000821865"/>
    </source>
</evidence>
<accession>A0ACB8CW57</accession>
<keyword evidence="2" id="KW-1185">Reference proteome</keyword>
<gene>
    <name evidence="1" type="ORF">HPB49_007492</name>
</gene>
<sequence>MRLMQTPTIRNTLKILGMRDACREIISTESIPKDIQEIIEISPIPRNMHPKIHKARRKARSGAHERYVAGRKDVLYVYATAYKEHSRAVVSVVDHQLREINCASIKGNNILEAEEAAIALAITQHGEEATTEILKGSQEACRRYSSGRISTVAIRILKTRKITFSRCFITWTPDHETVTGNQRADANARAYANRETYHDGELDTVTRRYGAILENQRALRRIYPPSHKDVRQLRDRRHLDKSASRAMAAGALVPRTPSSTLGSTILRTLPRTSHLARPLASFTPGARNCSPPGSNTARARLVPPCSCTRSLLHGAWVAAPIF</sequence>
<evidence type="ECO:0000313" key="1">
    <source>
        <dbReference type="EMBL" id="KAH7953368.1"/>
    </source>
</evidence>
<name>A0ACB8CW57_DERSI</name>
<dbReference type="EMBL" id="CM023473">
    <property type="protein sequence ID" value="KAH7953368.1"/>
    <property type="molecule type" value="Genomic_DNA"/>
</dbReference>